<dbReference type="PANTHER" id="PTHR33219">
    <property type="entry name" value="YLMG HOMOLOG PROTEIN 2, CHLOROPLASTIC"/>
    <property type="match status" value="1"/>
</dbReference>
<dbReference type="AlphaFoldDB" id="A0A2P6VPZ1"/>
<organism evidence="2 3">
    <name type="scientific">Micractinium conductrix</name>
    <dbReference type="NCBI Taxonomy" id="554055"/>
    <lineage>
        <taxon>Eukaryota</taxon>
        <taxon>Viridiplantae</taxon>
        <taxon>Chlorophyta</taxon>
        <taxon>core chlorophytes</taxon>
        <taxon>Trebouxiophyceae</taxon>
        <taxon>Chlorellales</taxon>
        <taxon>Chlorellaceae</taxon>
        <taxon>Chlorella clade</taxon>
        <taxon>Micractinium</taxon>
    </lineage>
</organism>
<dbReference type="PANTHER" id="PTHR33219:SF14">
    <property type="entry name" value="PROTEIN COFACTOR ASSEMBLY OF COMPLEX C SUBUNIT B CCB3, CHLOROPLASTIC-RELATED"/>
    <property type="match status" value="1"/>
</dbReference>
<evidence type="ECO:0000313" key="3">
    <source>
        <dbReference type="Proteomes" id="UP000239649"/>
    </source>
</evidence>
<protein>
    <submittedName>
        <fullName evidence="2">Cofactor complex C (B6F)</fullName>
    </submittedName>
</protein>
<dbReference type="EMBL" id="LHPF02000001">
    <property type="protein sequence ID" value="PSC76168.1"/>
    <property type="molecule type" value="Genomic_DNA"/>
</dbReference>
<evidence type="ECO:0000256" key="1">
    <source>
        <dbReference type="SAM" id="MobiDB-lite"/>
    </source>
</evidence>
<dbReference type="STRING" id="554055.A0A2P6VPZ1"/>
<dbReference type="Proteomes" id="UP000239649">
    <property type="component" value="Unassembled WGS sequence"/>
</dbReference>
<feature type="compositionally biased region" description="Low complexity" evidence="1">
    <location>
        <begin position="26"/>
        <end position="45"/>
    </location>
</feature>
<reference evidence="2 3" key="1">
    <citation type="journal article" date="2018" name="Plant J.">
        <title>Genome sequences of Chlorella sorokiniana UTEX 1602 and Micractinium conductrix SAG 241.80: implications to maltose excretion by a green alga.</title>
        <authorList>
            <person name="Arriola M.B."/>
            <person name="Velmurugan N."/>
            <person name="Zhang Y."/>
            <person name="Plunkett M.H."/>
            <person name="Hondzo H."/>
            <person name="Barney B.M."/>
        </authorList>
    </citation>
    <scope>NUCLEOTIDE SEQUENCE [LARGE SCALE GENOMIC DNA]</scope>
    <source>
        <strain evidence="2 3">SAG 241.80</strain>
    </source>
</reference>
<dbReference type="GO" id="GO:0009535">
    <property type="term" value="C:chloroplast thylakoid membrane"/>
    <property type="evidence" value="ECO:0007669"/>
    <property type="project" value="TreeGrafter"/>
</dbReference>
<evidence type="ECO:0000313" key="2">
    <source>
        <dbReference type="EMBL" id="PSC76168.1"/>
    </source>
</evidence>
<keyword evidence="3" id="KW-1185">Reference proteome</keyword>
<dbReference type="OrthoDB" id="4696at2759"/>
<dbReference type="InterPro" id="IPR003425">
    <property type="entry name" value="CCB3/YggT"/>
</dbReference>
<proteinExistence type="predicted"/>
<dbReference type="Pfam" id="PF02325">
    <property type="entry name" value="CCB3_YggT"/>
    <property type="match status" value="1"/>
</dbReference>
<comment type="caution">
    <text evidence="2">The sequence shown here is derived from an EMBL/GenBank/DDBJ whole genome shotgun (WGS) entry which is preliminary data.</text>
</comment>
<accession>A0A2P6VPZ1</accession>
<feature type="region of interest" description="Disordered" evidence="1">
    <location>
        <begin position="19"/>
        <end position="45"/>
    </location>
</feature>
<sequence length="203" mass="20738">MLASPRLAGCTPTTPRCPALGAPFTAPRAQRSSRPAAARSPVLAASRQQQQRTAAAAAAAAATLAAAPAAFASAPSAEAAARLAADPHAGAAAQVVADLALLDAQSAGVLSAVLKPALSIASLLMIVRIVMSWYPELDGKAMPWTIAYTPTEPLLAATRKLVPPFNGLDVSPIVWFALLSFLAEILTGPQGILSLIQRGAQLF</sequence>
<name>A0A2P6VPZ1_9CHLO</name>
<gene>
    <name evidence="2" type="primary">g952</name>
    <name evidence="2" type="ORF">C2E20_0952</name>
</gene>